<reference evidence="1 2" key="1">
    <citation type="submission" date="2019-04" db="EMBL/GenBank/DDBJ databases">
        <title>Pedobacter sp. RP-3-22 sp. nov., isolated from Arctic soil.</title>
        <authorList>
            <person name="Dahal R.H."/>
            <person name="Kim D.-U."/>
        </authorList>
    </citation>
    <scope>NUCLEOTIDE SEQUENCE [LARGE SCALE GENOMIC DNA]</scope>
    <source>
        <strain evidence="1 2">RP-3-22</strain>
    </source>
</reference>
<protein>
    <submittedName>
        <fullName evidence="1">Uncharacterized protein</fullName>
    </submittedName>
</protein>
<name>A0A4U1CR59_9SPHI</name>
<dbReference type="OrthoDB" id="769970at2"/>
<evidence type="ECO:0000313" key="2">
    <source>
        <dbReference type="Proteomes" id="UP000309488"/>
    </source>
</evidence>
<keyword evidence="2" id="KW-1185">Reference proteome</keyword>
<sequence>MDTNNEFNHRETQGENRENQFRIEVADGNQAKFFSIRPLGNGRYEIIDDDGTIGTIQLDETDHARCESQGCELDLPLLHSIRDQIQFHQQLKSNTQEP</sequence>
<proteinExistence type="predicted"/>
<dbReference type="EMBL" id="SWBR01000002">
    <property type="protein sequence ID" value="TKC09946.1"/>
    <property type="molecule type" value="Genomic_DNA"/>
</dbReference>
<evidence type="ECO:0000313" key="1">
    <source>
        <dbReference type="EMBL" id="TKC09946.1"/>
    </source>
</evidence>
<accession>A0A4U1CR59</accession>
<dbReference type="Proteomes" id="UP000309488">
    <property type="component" value="Unassembled WGS sequence"/>
</dbReference>
<gene>
    <name evidence="1" type="ORF">FA048_06975</name>
</gene>
<dbReference type="RefSeq" id="WP_136839524.1">
    <property type="nucleotide sequence ID" value="NZ_SWBR01000002.1"/>
</dbReference>
<comment type="caution">
    <text evidence="1">The sequence shown here is derived from an EMBL/GenBank/DDBJ whole genome shotgun (WGS) entry which is preliminary data.</text>
</comment>
<organism evidence="1 2">
    <name type="scientific">Pedobacter polaris</name>
    <dbReference type="NCBI Taxonomy" id="2571273"/>
    <lineage>
        <taxon>Bacteria</taxon>
        <taxon>Pseudomonadati</taxon>
        <taxon>Bacteroidota</taxon>
        <taxon>Sphingobacteriia</taxon>
        <taxon>Sphingobacteriales</taxon>
        <taxon>Sphingobacteriaceae</taxon>
        <taxon>Pedobacter</taxon>
    </lineage>
</organism>
<dbReference type="AlphaFoldDB" id="A0A4U1CR59"/>